<dbReference type="InterPro" id="IPR006674">
    <property type="entry name" value="HD_domain"/>
</dbReference>
<dbReference type="AlphaFoldDB" id="A0A8J3ZUZ4"/>
<organism evidence="2 3">
    <name type="scientific">Virgisporangium ochraceum</name>
    <dbReference type="NCBI Taxonomy" id="65505"/>
    <lineage>
        <taxon>Bacteria</taxon>
        <taxon>Bacillati</taxon>
        <taxon>Actinomycetota</taxon>
        <taxon>Actinomycetes</taxon>
        <taxon>Micromonosporales</taxon>
        <taxon>Micromonosporaceae</taxon>
        <taxon>Virgisporangium</taxon>
    </lineage>
</organism>
<dbReference type="SUPFAM" id="SSF109604">
    <property type="entry name" value="HD-domain/PDEase-like"/>
    <property type="match status" value="1"/>
</dbReference>
<comment type="caution">
    <text evidence="2">The sequence shown here is derived from an EMBL/GenBank/DDBJ whole genome shotgun (WGS) entry which is preliminary data.</text>
</comment>
<gene>
    <name evidence="2" type="ORF">Voc01_044900</name>
</gene>
<dbReference type="EMBL" id="BOPH01000063">
    <property type="protein sequence ID" value="GIJ69573.1"/>
    <property type="molecule type" value="Genomic_DNA"/>
</dbReference>
<protein>
    <submittedName>
        <fullName evidence="2">Phosphohydrolase</fullName>
    </submittedName>
</protein>
<dbReference type="Gene3D" id="1.10.3210.10">
    <property type="entry name" value="Hypothetical protein af1432"/>
    <property type="match status" value="1"/>
</dbReference>
<dbReference type="Proteomes" id="UP000635606">
    <property type="component" value="Unassembled WGS sequence"/>
</dbReference>
<reference evidence="2" key="1">
    <citation type="submission" date="2021-01" db="EMBL/GenBank/DDBJ databases">
        <title>Whole genome shotgun sequence of Virgisporangium ochraceum NBRC 16418.</title>
        <authorList>
            <person name="Komaki H."/>
            <person name="Tamura T."/>
        </authorList>
    </citation>
    <scope>NUCLEOTIDE SEQUENCE</scope>
    <source>
        <strain evidence="2">NBRC 16418</strain>
    </source>
</reference>
<accession>A0A8J3ZUZ4</accession>
<dbReference type="RefSeq" id="WP_203929497.1">
    <property type="nucleotide sequence ID" value="NZ_BOPH01000063.1"/>
</dbReference>
<dbReference type="NCBIfam" id="TIGR00277">
    <property type="entry name" value="HDIG"/>
    <property type="match status" value="1"/>
</dbReference>
<proteinExistence type="predicted"/>
<dbReference type="Pfam" id="PF01966">
    <property type="entry name" value="HD"/>
    <property type="match status" value="1"/>
</dbReference>
<sequence length="188" mass="20613">MGLREALTDDDTIEPLPALAVELLHALEAPPRLAAHLRAVHHVAHRLTEELAGEAMSFDGAAVLFGAATHDIGKVRHPEELEQPGHLHEPAGYELLLSYGVPHELARFAGSHGSSWLTPDPPTEDLVVSLADKVWKGARVTGLEQRVLERLPGEEWDAFLRLDNILGPIAGQADRLLAFQFRHPVRIV</sequence>
<evidence type="ECO:0000313" key="3">
    <source>
        <dbReference type="Proteomes" id="UP000635606"/>
    </source>
</evidence>
<feature type="domain" description="HD" evidence="1">
    <location>
        <begin position="34"/>
        <end position="134"/>
    </location>
</feature>
<dbReference type="InterPro" id="IPR006675">
    <property type="entry name" value="HDIG_dom"/>
</dbReference>
<name>A0A8J3ZUZ4_9ACTN</name>
<keyword evidence="3" id="KW-1185">Reference proteome</keyword>
<evidence type="ECO:0000313" key="2">
    <source>
        <dbReference type="EMBL" id="GIJ69573.1"/>
    </source>
</evidence>
<evidence type="ECO:0000259" key="1">
    <source>
        <dbReference type="Pfam" id="PF01966"/>
    </source>
</evidence>